<evidence type="ECO:0000313" key="2">
    <source>
        <dbReference type="Proteomes" id="UP000279833"/>
    </source>
</evidence>
<evidence type="ECO:0000313" key="3">
    <source>
        <dbReference type="WBParaSite" id="SCUD_0002313801-mRNA-1"/>
    </source>
</evidence>
<evidence type="ECO:0000313" key="1">
    <source>
        <dbReference type="EMBL" id="VDP81569.1"/>
    </source>
</evidence>
<sequence length="68" mass="8327">MFAPYIFCWTSYHKYVFTSKSKQSIFQYTFTFKFSISSNTGFELKSFTECTTAFRFNYPINRFIQFRF</sequence>
<keyword evidence="2" id="KW-1185">Reference proteome</keyword>
<protein>
    <submittedName>
        <fullName evidence="1 3">Uncharacterized protein</fullName>
    </submittedName>
</protein>
<proteinExistence type="predicted"/>
<accession>A0A183L715</accession>
<reference evidence="3" key="1">
    <citation type="submission" date="2016-06" db="UniProtKB">
        <authorList>
            <consortium name="WormBaseParasite"/>
        </authorList>
    </citation>
    <scope>IDENTIFICATION</scope>
</reference>
<gene>
    <name evidence="1" type="ORF">SCUD_LOCUS23135</name>
</gene>
<dbReference type="WBParaSite" id="SCUD_0002313801-mRNA-1">
    <property type="protein sequence ID" value="SCUD_0002313801-mRNA-1"/>
    <property type="gene ID" value="SCUD_0002313801"/>
</dbReference>
<reference evidence="1 2" key="2">
    <citation type="submission" date="2018-11" db="EMBL/GenBank/DDBJ databases">
        <authorList>
            <consortium name="Pathogen Informatics"/>
        </authorList>
    </citation>
    <scope>NUCLEOTIDE SEQUENCE [LARGE SCALE GENOMIC DNA]</scope>
    <source>
        <strain evidence="1">Dakar</strain>
        <strain evidence="2">Dakar, Senegal</strain>
    </source>
</reference>
<dbReference type="EMBL" id="UZAK01052334">
    <property type="protein sequence ID" value="VDP81569.1"/>
    <property type="molecule type" value="Genomic_DNA"/>
</dbReference>
<dbReference type="Proteomes" id="UP000279833">
    <property type="component" value="Unassembled WGS sequence"/>
</dbReference>
<organism evidence="3">
    <name type="scientific">Schistosoma curassoni</name>
    <dbReference type="NCBI Taxonomy" id="6186"/>
    <lineage>
        <taxon>Eukaryota</taxon>
        <taxon>Metazoa</taxon>
        <taxon>Spiralia</taxon>
        <taxon>Lophotrochozoa</taxon>
        <taxon>Platyhelminthes</taxon>
        <taxon>Trematoda</taxon>
        <taxon>Digenea</taxon>
        <taxon>Strigeidida</taxon>
        <taxon>Schistosomatoidea</taxon>
        <taxon>Schistosomatidae</taxon>
        <taxon>Schistosoma</taxon>
    </lineage>
</organism>
<name>A0A183L715_9TREM</name>
<dbReference type="AlphaFoldDB" id="A0A183L715"/>